<evidence type="ECO:0008006" key="3">
    <source>
        <dbReference type="Google" id="ProtNLM"/>
    </source>
</evidence>
<dbReference type="EMBL" id="BMHH01000010">
    <property type="protein sequence ID" value="GGA96849.1"/>
    <property type="molecule type" value="Genomic_DNA"/>
</dbReference>
<dbReference type="Pfam" id="PF07505">
    <property type="entry name" value="DUF5131"/>
    <property type="match status" value="1"/>
</dbReference>
<evidence type="ECO:0000313" key="1">
    <source>
        <dbReference type="EMBL" id="GGA96849.1"/>
    </source>
</evidence>
<reference evidence="1" key="2">
    <citation type="submission" date="2020-09" db="EMBL/GenBank/DDBJ databases">
        <authorList>
            <person name="Sun Q."/>
            <person name="Zhou Y."/>
        </authorList>
    </citation>
    <scope>NUCLEOTIDE SEQUENCE</scope>
    <source>
        <strain evidence="1">CGMCC 1.15082</strain>
    </source>
</reference>
<dbReference type="InterPro" id="IPR011101">
    <property type="entry name" value="DUF5131"/>
</dbReference>
<sequence length="278" mass="31750">MAMNSTIEWTDHTFNPWTGCTNISPGCDNCYAEAWSKRSGQVKWGNSPRKRTTEAYWKAPHIWQQKAAQFAAQHGRRQRIFCASLADVFDNQVDPAWRKDLFDVIKATPALDWQLLTKRPQNIRKMLPDDWGTEGYSNVWLGFTAEDQTRFEQRKRFLAEIPATIWFISYEPAIGPLRLAEDDPKPNWLISGGESGHGARPMLAQWARDIIADCRRFNIAVFHKQWGAINNNPLVQELGMSPTRAKELDTFGKGGGLLDGKLIREFPRIGSGEERMRA</sequence>
<dbReference type="AlphaFoldDB" id="A0A916SEX6"/>
<dbReference type="RefSeq" id="WP_188824661.1">
    <property type="nucleotide sequence ID" value="NZ_BMHH01000010.1"/>
</dbReference>
<dbReference type="Proteomes" id="UP000646478">
    <property type="component" value="Unassembled WGS sequence"/>
</dbReference>
<accession>A0A916SEX6</accession>
<proteinExistence type="predicted"/>
<keyword evidence="2" id="KW-1185">Reference proteome</keyword>
<comment type="caution">
    <text evidence="1">The sequence shown here is derived from an EMBL/GenBank/DDBJ whole genome shotgun (WGS) entry which is preliminary data.</text>
</comment>
<gene>
    <name evidence="1" type="ORF">GCM10011491_26470</name>
</gene>
<reference evidence="1" key="1">
    <citation type="journal article" date="2014" name="Int. J. Syst. Evol. Microbiol.">
        <title>Complete genome sequence of Corynebacterium casei LMG S-19264T (=DSM 44701T), isolated from a smear-ripened cheese.</title>
        <authorList>
            <consortium name="US DOE Joint Genome Institute (JGI-PGF)"/>
            <person name="Walter F."/>
            <person name="Albersmeier A."/>
            <person name="Kalinowski J."/>
            <person name="Ruckert C."/>
        </authorList>
    </citation>
    <scope>NUCLEOTIDE SEQUENCE</scope>
    <source>
        <strain evidence="1">CGMCC 1.15082</strain>
    </source>
</reference>
<protein>
    <recommendedName>
        <fullName evidence="3">DUF5131 family protein</fullName>
    </recommendedName>
</protein>
<name>A0A916SEX6_9HYPH</name>
<organism evidence="1 2">
    <name type="scientific">Brucella endophytica</name>
    <dbReference type="NCBI Taxonomy" id="1963359"/>
    <lineage>
        <taxon>Bacteria</taxon>
        <taxon>Pseudomonadati</taxon>
        <taxon>Pseudomonadota</taxon>
        <taxon>Alphaproteobacteria</taxon>
        <taxon>Hyphomicrobiales</taxon>
        <taxon>Brucellaceae</taxon>
        <taxon>Brucella/Ochrobactrum group</taxon>
        <taxon>Brucella</taxon>
    </lineage>
</organism>
<evidence type="ECO:0000313" key="2">
    <source>
        <dbReference type="Proteomes" id="UP000646478"/>
    </source>
</evidence>